<dbReference type="SUPFAM" id="SSF88697">
    <property type="entry name" value="PUA domain-like"/>
    <property type="match status" value="1"/>
</dbReference>
<dbReference type="NCBIfam" id="TIGR00046">
    <property type="entry name" value="RsmE family RNA methyltransferase"/>
    <property type="match status" value="1"/>
</dbReference>
<dbReference type="PIRSF" id="PIRSF015601">
    <property type="entry name" value="MTase_slr0722"/>
    <property type="match status" value="1"/>
</dbReference>
<evidence type="ECO:0000256" key="7">
    <source>
        <dbReference type="ARBA" id="ARBA00022679"/>
    </source>
</evidence>
<feature type="domain" description="Ribosomal RNA small subunit methyltransferase E methyltransferase" evidence="11">
    <location>
        <begin position="70"/>
        <end position="228"/>
    </location>
</feature>
<feature type="domain" description="Ribosomal RNA small subunit methyltransferase E PUA-like" evidence="12">
    <location>
        <begin position="20"/>
        <end position="56"/>
    </location>
</feature>
<comment type="similarity">
    <text evidence="2">Belongs to the RNA methyltransferase RsmE family.</text>
</comment>
<dbReference type="GO" id="GO:0070475">
    <property type="term" value="P:rRNA base methylation"/>
    <property type="evidence" value="ECO:0007669"/>
    <property type="project" value="TreeGrafter"/>
</dbReference>
<evidence type="ECO:0000256" key="5">
    <source>
        <dbReference type="ARBA" id="ARBA00022552"/>
    </source>
</evidence>
<comment type="subcellular location">
    <subcellularLocation>
        <location evidence="1">Cytoplasm</location>
    </subcellularLocation>
</comment>
<evidence type="ECO:0000259" key="12">
    <source>
        <dbReference type="Pfam" id="PF20260"/>
    </source>
</evidence>
<reference evidence="13" key="1">
    <citation type="submission" date="2016-10" db="EMBL/GenBank/DDBJ databases">
        <authorList>
            <person name="de Groot N.N."/>
        </authorList>
    </citation>
    <scope>NUCLEOTIDE SEQUENCE</scope>
</reference>
<sequence>MKRVRVYQNNLLIVGESIELNKDNQKYLKKVLRLKNGFELVVFNGDGFDYQAILENTQLNIISSNINNNELTTNITLVQSIAKHDKMDFIIQKAVELGIKKITPIITKRVIVKLDEKKKLNRQLHWQKVAISATEQCGRSIVPKIDFPISFNEYLKNNTTNSFVLHHLAKKTLQEYPITTDINIVIGPEGGLTDDEIEQLEKNNHQALLLGKTVLRTETASISAVSLLSLLWQ</sequence>
<evidence type="ECO:0000256" key="2">
    <source>
        <dbReference type="ARBA" id="ARBA00005528"/>
    </source>
</evidence>
<dbReference type="AlphaFoldDB" id="A0A1W1BHF2"/>
<dbReference type="Pfam" id="PF04452">
    <property type="entry name" value="Methyltrans_RNA"/>
    <property type="match status" value="1"/>
</dbReference>
<dbReference type="InterPro" id="IPR029028">
    <property type="entry name" value="Alpha/beta_knot_MTases"/>
</dbReference>
<dbReference type="Gene3D" id="3.40.1280.10">
    <property type="match status" value="1"/>
</dbReference>
<comment type="catalytic activity">
    <reaction evidence="10">
        <text>uridine(1498) in 16S rRNA + S-adenosyl-L-methionine = N(3)-methyluridine(1498) in 16S rRNA + S-adenosyl-L-homocysteine + H(+)</text>
        <dbReference type="Rhea" id="RHEA:42920"/>
        <dbReference type="Rhea" id="RHEA-COMP:10283"/>
        <dbReference type="Rhea" id="RHEA-COMP:10284"/>
        <dbReference type="ChEBI" id="CHEBI:15378"/>
        <dbReference type="ChEBI" id="CHEBI:57856"/>
        <dbReference type="ChEBI" id="CHEBI:59789"/>
        <dbReference type="ChEBI" id="CHEBI:65315"/>
        <dbReference type="ChEBI" id="CHEBI:74502"/>
        <dbReference type="EC" id="2.1.1.193"/>
    </reaction>
</comment>
<evidence type="ECO:0000256" key="8">
    <source>
        <dbReference type="ARBA" id="ARBA00022691"/>
    </source>
</evidence>
<evidence type="ECO:0000256" key="1">
    <source>
        <dbReference type="ARBA" id="ARBA00004496"/>
    </source>
</evidence>
<evidence type="ECO:0000259" key="11">
    <source>
        <dbReference type="Pfam" id="PF04452"/>
    </source>
</evidence>
<evidence type="ECO:0000256" key="3">
    <source>
        <dbReference type="ARBA" id="ARBA00012328"/>
    </source>
</evidence>
<dbReference type="GO" id="GO:0070042">
    <property type="term" value="F:rRNA (uridine-N3-)-methyltransferase activity"/>
    <property type="evidence" value="ECO:0007669"/>
    <property type="project" value="TreeGrafter"/>
</dbReference>
<protein>
    <recommendedName>
        <fullName evidence="3">16S rRNA (uracil(1498)-N(3))-methyltransferase</fullName>
        <ecNumber evidence="3">2.1.1.193</ecNumber>
    </recommendedName>
</protein>
<evidence type="ECO:0000256" key="9">
    <source>
        <dbReference type="ARBA" id="ARBA00025699"/>
    </source>
</evidence>
<evidence type="ECO:0000256" key="4">
    <source>
        <dbReference type="ARBA" id="ARBA00022490"/>
    </source>
</evidence>
<dbReference type="Pfam" id="PF20260">
    <property type="entry name" value="PUA_4"/>
    <property type="match status" value="1"/>
</dbReference>
<comment type="function">
    <text evidence="9">Specifically methylates the N3 position of the uracil ring of uridine 1498 (m3U1498) in 16S rRNA. Acts on the fully assembled 30S ribosomal subunit.</text>
</comment>
<evidence type="ECO:0000256" key="6">
    <source>
        <dbReference type="ARBA" id="ARBA00022603"/>
    </source>
</evidence>
<keyword evidence="4" id="KW-0963">Cytoplasm</keyword>
<dbReference type="PANTHER" id="PTHR30027:SF3">
    <property type="entry name" value="16S RRNA (URACIL(1498)-N(3))-METHYLTRANSFERASE"/>
    <property type="match status" value="1"/>
</dbReference>
<gene>
    <name evidence="13" type="ORF">MNB_SUP05-5-789</name>
</gene>
<dbReference type="CDD" id="cd18084">
    <property type="entry name" value="RsmE-like"/>
    <property type="match status" value="1"/>
</dbReference>
<dbReference type="PANTHER" id="PTHR30027">
    <property type="entry name" value="RIBOSOMAL RNA SMALL SUBUNIT METHYLTRANSFERASE E"/>
    <property type="match status" value="1"/>
</dbReference>
<dbReference type="InterPro" id="IPR006700">
    <property type="entry name" value="RsmE"/>
</dbReference>
<keyword evidence="5" id="KW-0698">rRNA processing</keyword>
<dbReference type="InterPro" id="IPR046887">
    <property type="entry name" value="RsmE_PUA-like"/>
</dbReference>
<dbReference type="Gene3D" id="2.40.240.20">
    <property type="entry name" value="Hypothetical PUA domain-like, domain 1"/>
    <property type="match status" value="1"/>
</dbReference>
<evidence type="ECO:0000313" key="13">
    <source>
        <dbReference type="EMBL" id="SFV52946.1"/>
    </source>
</evidence>
<keyword evidence="7 13" id="KW-0808">Transferase</keyword>
<dbReference type="EC" id="2.1.1.193" evidence="3"/>
<name>A0A1W1BHF2_9ZZZZ</name>
<dbReference type="NCBIfam" id="NF008692">
    <property type="entry name" value="PRK11713.1-5"/>
    <property type="match status" value="1"/>
</dbReference>
<keyword evidence="6 13" id="KW-0489">Methyltransferase</keyword>
<dbReference type="InterPro" id="IPR046886">
    <property type="entry name" value="RsmE_MTase_dom"/>
</dbReference>
<dbReference type="EMBL" id="FPHJ01000008">
    <property type="protein sequence ID" value="SFV52946.1"/>
    <property type="molecule type" value="Genomic_DNA"/>
</dbReference>
<dbReference type="InterPro" id="IPR029026">
    <property type="entry name" value="tRNA_m1G_MTases_N"/>
</dbReference>
<keyword evidence="8" id="KW-0949">S-adenosyl-L-methionine</keyword>
<dbReference type="SUPFAM" id="SSF75217">
    <property type="entry name" value="alpha/beta knot"/>
    <property type="match status" value="1"/>
</dbReference>
<proteinExistence type="inferred from homology"/>
<accession>A0A1W1BHF2</accession>
<organism evidence="13">
    <name type="scientific">hydrothermal vent metagenome</name>
    <dbReference type="NCBI Taxonomy" id="652676"/>
    <lineage>
        <taxon>unclassified sequences</taxon>
        <taxon>metagenomes</taxon>
        <taxon>ecological metagenomes</taxon>
    </lineage>
</organism>
<evidence type="ECO:0000256" key="10">
    <source>
        <dbReference type="ARBA" id="ARBA00047944"/>
    </source>
</evidence>
<dbReference type="InterPro" id="IPR015947">
    <property type="entry name" value="PUA-like_sf"/>
</dbReference>
<dbReference type="GO" id="GO:0005737">
    <property type="term" value="C:cytoplasm"/>
    <property type="evidence" value="ECO:0007669"/>
    <property type="project" value="UniProtKB-SubCell"/>
</dbReference>